<name>A0A395IJH7_9HELO</name>
<protein>
    <recommendedName>
        <fullName evidence="8">Large ribosomal subunit protein mL67</fullName>
    </recommendedName>
</protein>
<dbReference type="GO" id="GO:0005739">
    <property type="term" value="C:mitochondrion"/>
    <property type="evidence" value="ECO:0007669"/>
    <property type="project" value="UniProtKB-SubCell"/>
</dbReference>
<comment type="similarity">
    <text evidence="2">Belongs to the mitochondrion-specific ribosomal protein mL67 family.</text>
</comment>
<keyword evidence="5" id="KW-0496">Mitochondrion</keyword>
<dbReference type="EMBL" id="QKRW01000052">
    <property type="protein sequence ID" value="RAL59493.1"/>
    <property type="molecule type" value="Genomic_DNA"/>
</dbReference>
<evidence type="ECO:0000256" key="6">
    <source>
        <dbReference type="ARBA" id="ARBA00023163"/>
    </source>
</evidence>
<sequence>MSVPSLRNCIGNPVSRTAGVRYASTTSVTARQPPNRPEHGEQIYVYNHLQTNQIVYSLTKGMNNNASLSQLPYNGKKTRPRGPPQRPLAPHGPNNLPTRQLLHGPQRLPKTPRISQTPRTLLGPRIPPLPTANTVADIAAVLKEIRHGSDRIGLQGLGKDGTVEVKWSDLSDASYAGTGPSTWGDAVIHDTLPWDRNNRSILKKQALSAEKQAEWQAARAAQKAANEEKKQKNREQNERNMRAREERWAKHVALMEKHRAMGKGPKVLPVRIRQSPEENWALERQARVEKLAWMERTGGSEQDYEWSRQQAEEADVVKTQESALENEAQAQAQAAVGAEAEADAPTPAPTPNPI</sequence>
<evidence type="ECO:0000256" key="3">
    <source>
        <dbReference type="ARBA" id="ARBA00022980"/>
    </source>
</evidence>
<reference evidence="10 11" key="1">
    <citation type="submission" date="2018-06" db="EMBL/GenBank/DDBJ databases">
        <title>Genome Sequence of the Brown Rot Fungal Pathogen Monilinia fructigena.</title>
        <authorList>
            <person name="Landi L."/>
            <person name="De Miccolis Angelini R.M."/>
            <person name="Pollastro S."/>
            <person name="Abate D."/>
            <person name="Faretra F."/>
            <person name="Romanazzi G."/>
        </authorList>
    </citation>
    <scope>NUCLEOTIDE SEQUENCE [LARGE SCALE GENOMIC DNA]</scope>
    <source>
        <strain evidence="10 11">Mfrg269</strain>
    </source>
</reference>
<dbReference type="GO" id="GO:1990904">
    <property type="term" value="C:ribonucleoprotein complex"/>
    <property type="evidence" value="ECO:0007669"/>
    <property type="project" value="UniProtKB-KW"/>
</dbReference>
<dbReference type="AlphaFoldDB" id="A0A395IJH7"/>
<keyword evidence="11" id="KW-1185">Reference proteome</keyword>
<evidence type="ECO:0000256" key="5">
    <source>
        <dbReference type="ARBA" id="ARBA00023128"/>
    </source>
</evidence>
<keyword evidence="3" id="KW-0689">Ribosomal protein</keyword>
<feature type="region of interest" description="Disordered" evidence="9">
    <location>
        <begin position="67"/>
        <end position="128"/>
    </location>
</feature>
<dbReference type="OrthoDB" id="5333655at2759"/>
<feature type="compositionally biased region" description="Low complexity" evidence="9">
    <location>
        <begin position="214"/>
        <end position="224"/>
    </location>
</feature>
<accession>A0A395IJH7</accession>
<feature type="region of interest" description="Disordered" evidence="9">
    <location>
        <begin position="213"/>
        <end position="243"/>
    </location>
</feature>
<dbReference type="GO" id="GO:0000150">
    <property type="term" value="F:DNA strand exchange activity"/>
    <property type="evidence" value="ECO:0007669"/>
    <property type="project" value="InterPro"/>
</dbReference>
<evidence type="ECO:0000256" key="1">
    <source>
        <dbReference type="ARBA" id="ARBA00004173"/>
    </source>
</evidence>
<dbReference type="PANTHER" id="PTHR28184:SF1">
    <property type="entry name" value="LARGE RIBOSOMAL SUBUNIT PROTEIN ML67"/>
    <property type="match status" value="1"/>
</dbReference>
<evidence type="ECO:0000256" key="4">
    <source>
        <dbReference type="ARBA" id="ARBA00023015"/>
    </source>
</evidence>
<feature type="compositionally biased region" description="Basic and acidic residues" evidence="9">
    <location>
        <begin position="225"/>
        <end position="243"/>
    </location>
</feature>
<evidence type="ECO:0000313" key="11">
    <source>
        <dbReference type="Proteomes" id="UP000249056"/>
    </source>
</evidence>
<dbReference type="InterPro" id="IPR024629">
    <property type="entry name" value="Ribosomal_mL67"/>
</dbReference>
<gene>
    <name evidence="10" type="ORF">DID88_006606</name>
</gene>
<evidence type="ECO:0000256" key="8">
    <source>
        <dbReference type="ARBA" id="ARBA00035185"/>
    </source>
</evidence>
<dbReference type="Proteomes" id="UP000249056">
    <property type="component" value="Unassembled WGS sequence"/>
</dbReference>
<feature type="region of interest" description="Disordered" evidence="9">
    <location>
        <begin position="297"/>
        <end position="354"/>
    </location>
</feature>
<comment type="subcellular location">
    <subcellularLocation>
        <location evidence="1">Mitochondrion</location>
    </subcellularLocation>
</comment>
<organism evidence="10 11">
    <name type="scientific">Monilinia fructigena</name>
    <dbReference type="NCBI Taxonomy" id="38457"/>
    <lineage>
        <taxon>Eukaryota</taxon>
        <taxon>Fungi</taxon>
        <taxon>Dikarya</taxon>
        <taxon>Ascomycota</taxon>
        <taxon>Pezizomycotina</taxon>
        <taxon>Leotiomycetes</taxon>
        <taxon>Helotiales</taxon>
        <taxon>Sclerotiniaceae</taxon>
        <taxon>Monilinia</taxon>
    </lineage>
</organism>
<dbReference type="GO" id="GO:0005840">
    <property type="term" value="C:ribosome"/>
    <property type="evidence" value="ECO:0007669"/>
    <property type="project" value="UniProtKB-KW"/>
</dbReference>
<feature type="compositionally biased region" description="Low complexity" evidence="9">
    <location>
        <begin position="320"/>
        <end position="345"/>
    </location>
</feature>
<evidence type="ECO:0000256" key="2">
    <source>
        <dbReference type="ARBA" id="ARBA00010741"/>
    </source>
</evidence>
<evidence type="ECO:0000256" key="7">
    <source>
        <dbReference type="ARBA" id="ARBA00023274"/>
    </source>
</evidence>
<dbReference type="PANTHER" id="PTHR28184">
    <property type="entry name" value="MITOCHONDRIAL HOMOLOGOUS RECOMBINATION PROTEIN 1"/>
    <property type="match status" value="1"/>
</dbReference>
<proteinExistence type="inferred from homology"/>
<keyword evidence="7" id="KW-0687">Ribonucleoprotein</keyword>
<evidence type="ECO:0000256" key="9">
    <source>
        <dbReference type="SAM" id="MobiDB-lite"/>
    </source>
</evidence>
<dbReference type="GO" id="GO:0003697">
    <property type="term" value="F:single-stranded DNA binding"/>
    <property type="evidence" value="ECO:0007669"/>
    <property type="project" value="InterPro"/>
</dbReference>
<comment type="caution">
    <text evidence="10">The sequence shown here is derived from an EMBL/GenBank/DDBJ whole genome shotgun (WGS) entry which is preliminary data.</text>
</comment>
<keyword evidence="4" id="KW-0805">Transcription regulation</keyword>
<keyword evidence="6" id="KW-0804">Transcription</keyword>
<dbReference type="GO" id="GO:0003735">
    <property type="term" value="F:structural constituent of ribosome"/>
    <property type="evidence" value="ECO:0007669"/>
    <property type="project" value="TreeGrafter"/>
</dbReference>
<dbReference type="Pfam" id="PF12829">
    <property type="entry name" value="Mhr1"/>
    <property type="match status" value="1"/>
</dbReference>
<evidence type="ECO:0000313" key="10">
    <source>
        <dbReference type="EMBL" id="RAL59493.1"/>
    </source>
</evidence>